<feature type="chain" id="PRO_5002894548" evidence="1">
    <location>
        <begin position="26"/>
        <end position="565"/>
    </location>
</feature>
<dbReference type="PANTHER" id="PTHR46825">
    <property type="entry name" value="D-ALANYL-D-ALANINE-CARBOXYPEPTIDASE/ENDOPEPTIDASE AMPH"/>
    <property type="match status" value="1"/>
</dbReference>
<dbReference type="InterPro" id="IPR012338">
    <property type="entry name" value="Beta-lactam/transpept-like"/>
</dbReference>
<name>B9XQA2_PEDPL</name>
<dbReference type="AlphaFoldDB" id="B9XQA2"/>
<comment type="caution">
    <text evidence="3">The sequence shown here is derived from an EMBL/GenBank/DDBJ whole genome shotgun (WGS) entry which is preliminary data.</text>
</comment>
<evidence type="ECO:0000256" key="1">
    <source>
        <dbReference type="SAM" id="SignalP"/>
    </source>
</evidence>
<dbReference type="Proteomes" id="UP000003688">
    <property type="component" value="Unassembled WGS sequence"/>
</dbReference>
<dbReference type="OrthoDB" id="9803467at2"/>
<accession>B9XQA2</accession>
<evidence type="ECO:0000313" key="4">
    <source>
        <dbReference type="Proteomes" id="UP000003688"/>
    </source>
</evidence>
<dbReference type="InterPro" id="IPR050491">
    <property type="entry name" value="AmpC-like"/>
</dbReference>
<dbReference type="RefSeq" id="WP_007417988.1">
    <property type="nucleotide sequence ID" value="NZ_ABOX02000053.1"/>
</dbReference>
<dbReference type="PANTHER" id="PTHR46825:SF9">
    <property type="entry name" value="BETA-LACTAMASE-RELATED DOMAIN-CONTAINING PROTEIN"/>
    <property type="match status" value="1"/>
</dbReference>
<organism evidence="3 4">
    <name type="scientific">Pedosphaera parvula (strain Ellin514)</name>
    <dbReference type="NCBI Taxonomy" id="320771"/>
    <lineage>
        <taxon>Bacteria</taxon>
        <taxon>Pseudomonadati</taxon>
        <taxon>Verrucomicrobiota</taxon>
        <taxon>Pedosphaerae</taxon>
        <taxon>Pedosphaerales</taxon>
        <taxon>Pedosphaeraceae</taxon>
        <taxon>Pedosphaera</taxon>
    </lineage>
</organism>
<evidence type="ECO:0000259" key="2">
    <source>
        <dbReference type="Pfam" id="PF00144"/>
    </source>
</evidence>
<proteinExistence type="predicted"/>
<feature type="domain" description="Beta-lactamase-related" evidence="2">
    <location>
        <begin position="51"/>
        <end position="318"/>
    </location>
</feature>
<reference evidence="3 4" key="1">
    <citation type="journal article" date="2011" name="J. Bacteriol.">
        <title>Genome sequence of 'Pedosphaera parvula' Ellin514, an aerobic Verrucomicrobial isolate from pasture soil.</title>
        <authorList>
            <person name="Kant R."/>
            <person name="van Passel M.W."/>
            <person name="Sangwan P."/>
            <person name="Palva A."/>
            <person name="Lucas S."/>
            <person name="Copeland A."/>
            <person name="Lapidus A."/>
            <person name="Glavina Del Rio T."/>
            <person name="Dalin E."/>
            <person name="Tice H."/>
            <person name="Bruce D."/>
            <person name="Goodwin L."/>
            <person name="Pitluck S."/>
            <person name="Chertkov O."/>
            <person name="Larimer F.W."/>
            <person name="Land M.L."/>
            <person name="Hauser L."/>
            <person name="Brettin T.S."/>
            <person name="Detter J.C."/>
            <person name="Han S."/>
            <person name="de Vos W.M."/>
            <person name="Janssen P.H."/>
            <person name="Smidt H."/>
        </authorList>
    </citation>
    <scope>NUCLEOTIDE SEQUENCE [LARGE SCALE GENOMIC DNA]</scope>
    <source>
        <strain evidence="3 4">Ellin514</strain>
    </source>
</reference>
<dbReference type="Gene3D" id="3.40.710.10">
    <property type="entry name" value="DD-peptidase/beta-lactamase superfamily"/>
    <property type="match status" value="1"/>
</dbReference>
<dbReference type="SUPFAM" id="SSF56601">
    <property type="entry name" value="beta-lactamase/transpeptidase-like"/>
    <property type="match status" value="1"/>
</dbReference>
<gene>
    <name evidence="3" type="ORF">Cflav_PD1101</name>
</gene>
<evidence type="ECO:0000313" key="3">
    <source>
        <dbReference type="EMBL" id="EEF57926.1"/>
    </source>
</evidence>
<sequence precursor="true">MNIRKLVGVLCTSLILSSAPFPAAAEDLTNALHALLQQRVEVEKRDAAIVVGLVDEHGSRIVSCGKLDNGTARQVDGDTLFGIGSSTKTFTALLLQDMIERGEMKLDDPVARYLPKAVKMPTRNGKEITLLQLVLHTSGLPANPGNLDPKSGFADYTADQLYAFLSGYKLRYDPGARYHYSNLGASLLGHVIALKAGTNYESLVADRICRPLKMDSTRIAGGRSPVLYAQGGLGSTASDMLKYVSAHVGLTRTSLAPLIEKTRVVHVQPGILPQNLGSWFVVSDPQGRKFVLHDGDAGGYSAYVAFDETKRRGLVVLCFSGDADAVASLGACLLESEWEQDKRPKEIKISSAVYDSYVGQYRRAGVTGTASQPGIAIRREGNRIIAQTTGPRSWPMRALLPSIAGELLPGSETRLFGRMSGIPITFSRDARDKVVALNVQFGGETFSYEKISDQPLTLPEPPRPPVAIKLDTKLIDACVGHYEFATNGMKLTLQRQGDQLVSQAWVEDDTDGLVDVYPESKTKFFDKFGNQWTFIKNDKHEVTALILHGQNFPDWKGKKLSDLNN</sequence>
<keyword evidence="4" id="KW-1185">Reference proteome</keyword>
<protein>
    <submittedName>
        <fullName evidence="3">Beta-lactamase</fullName>
    </submittedName>
</protein>
<feature type="signal peptide" evidence="1">
    <location>
        <begin position="1"/>
        <end position="25"/>
    </location>
</feature>
<dbReference type="InterPro" id="IPR001466">
    <property type="entry name" value="Beta-lactam-related"/>
</dbReference>
<dbReference type="Pfam" id="PF00144">
    <property type="entry name" value="Beta-lactamase"/>
    <property type="match status" value="1"/>
</dbReference>
<dbReference type="EMBL" id="ABOX02000053">
    <property type="protein sequence ID" value="EEF57926.1"/>
    <property type="molecule type" value="Genomic_DNA"/>
</dbReference>
<keyword evidence="1" id="KW-0732">Signal</keyword>